<dbReference type="InterPro" id="IPR025291">
    <property type="entry name" value="DUF4153"/>
</dbReference>
<evidence type="ECO:0000313" key="3">
    <source>
        <dbReference type="Proteomes" id="UP000308181"/>
    </source>
</evidence>
<keyword evidence="1" id="KW-0472">Membrane</keyword>
<feature type="transmembrane region" description="Helical" evidence="1">
    <location>
        <begin position="143"/>
        <end position="168"/>
    </location>
</feature>
<reference evidence="2 3" key="1">
    <citation type="submission" date="2019-04" db="EMBL/GenBank/DDBJ databases">
        <title>Pedobacter sp. AR-3-17 sp. nov., isolated from Arctic soil.</title>
        <authorList>
            <person name="Dahal R.H."/>
            <person name="Kim D.-U."/>
        </authorList>
    </citation>
    <scope>NUCLEOTIDE SEQUENCE [LARGE SCALE GENOMIC DNA]</scope>
    <source>
        <strain evidence="2 3">AR-3-17</strain>
    </source>
</reference>
<feature type="transmembrane region" description="Helical" evidence="1">
    <location>
        <begin position="287"/>
        <end position="307"/>
    </location>
</feature>
<feature type="transmembrane region" description="Helical" evidence="1">
    <location>
        <begin position="106"/>
        <end position="128"/>
    </location>
</feature>
<feature type="transmembrane region" description="Helical" evidence="1">
    <location>
        <begin position="50"/>
        <end position="70"/>
    </location>
</feature>
<accession>A0A4U1C7B9</accession>
<feature type="transmembrane region" description="Helical" evidence="1">
    <location>
        <begin position="254"/>
        <end position="275"/>
    </location>
</feature>
<feature type="transmembrane region" description="Helical" evidence="1">
    <location>
        <begin position="345"/>
        <end position="366"/>
    </location>
</feature>
<feature type="transmembrane region" description="Helical" evidence="1">
    <location>
        <begin position="180"/>
        <end position="201"/>
    </location>
</feature>
<dbReference type="Pfam" id="PF13687">
    <property type="entry name" value="DUF4153"/>
    <property type="match status" value="1"/>
</dbReference>
<comment type="caution">
    <text evidence="2">The sequence shown here is derived from an EMBL/GenBank/DDBJ whole genome shotgun (WGS) entry which is preliminary data.</text>
</comment>
<proteinExistence type="predicted"/>
<feature type="transmembrane region" description="Helical" evidence="1">
    <location>
        <begin position="221"/>
        <end position="242"/>
    </location>
</feature>
<feature type="transmembrane region" description="Helical" evidence="1">
    <location>
        <begin position="82"/>
        <end position="99"/>
    </location>
</feature>
<feature type="transmembrane region" description="Helical" evidence="1">
    <location>
        <begin position="20"/>
        <end position="38"/>
    </location>
</feature>
<keyword evidence="1" id="KW-0812">Transmembrane</keyword>
<protein>
    <submittedName>
        <fullName evidence="2">DUF4153 domain-containing protein</fullName>
    </submittedName>
</protein>
<organism evidence="2 3">
    <name type="scientific">Pedobacter cryophilus</name>
    <dbReference type="NCBI Taxonomy" id="2571271"/>
    <lineage>
        <taxon>Bacteria</taxon>
        <taxon>Pseudomonadati</taxon>
        <taxon>Bacteroidota</taxon>
        <taxon>Sphingobacteriia</taxon>
        <taxon>Sphingobacteriales</taxon>
        <taxon>Sphingobacteriaceae</taxon>
        <taxon>Pedobacter</taxon>
    </lineage>
</organism>
<dbReference type="OrthoDB" id="9809196at2"/>
<dbReference type="AlphaFoldDB" id="A0A4U1C7B9"/>
<dbReference type="EMBL" id="SWBP01000001">
    <property type="protein sequence ID" value="TKC00554.1"/>
    <property type="molecule type" value="Genomic_DNA"/>
</dbReference>
<evidence type="ECO:0000313" key="2">
    <source>
        <dbReference type="EMBL" id="TKC00554.1"/>
    </source>
</evidence>
<gene>
    <name evidence="2" type="ORF">FA046_02425</name>
</gene>
<name>A0A4U1C7B9_9SPHI</name>
<dbReference type="RefSeq" id="WP_136824763.1">
    <property type="nucleotide sequence ID" value="NZ_SWBP01000001.1"/>
</dbReference>
<feature type="transmembrane region" description="Helical" evidence="1">
    <location>
        <begin position="319"/>
        <end position="339"/>
    </location>
</feature>
<keyword evidence="1" id="KW-1133">Transmembrane helix</keyword>
<sequence length="612" mass="70472">MKFPSLSQLWLSTSKVFLRFPIPILFAALATICAYVLSYQTKDLSLEQNLIKGIYLGNLGLAFSLAFTLFSEARALKGISKWLGNTLVFAIIIPIYLWLNPFNKQVDVVVLLIIVFAFHLMVAISAFISKEENNGFWQMNKTFFIRFATSALYSAVLFAGLSIALLSIQTLFDIKWEGEVYLRLWIIIVGLFNTLFFLSGITQPLKQLNEEKSYPKGLKVFTQYVLIPLTSIYLLILLVYEAKILLEWSLPESSVAILILGYAVFGILSLLLVHPLQHLEENKWIKLYSKSFYLLMLPLIILLVFSIQKRVADYGITESRYVIIALTVWLIFITLYFLIKGREQIRMIPISLCIISLIIIVGPWGIKAVSKNSQQERLAGFLNQKSSPKRNNEVRDITRYLYQHHGVLSLQSFIKDDVLSVEKHFENKYAKEVYSAYKIKGETQDSLLRLLKVNPEYEIADDNGLLISQERKFDNQEKGILDINGAIKIVEFNSNMNIQDKKSTPFYVDKEQFTLTVDSLNNLNISAKNGEKITFNNNNMLKKLLSHKEFKSQKTDIERFDVPNSLMLVQQNFKDYTFVCRFERINGGYKTKAKKEMSNIYFNGFLIIYPKK</sequence>
<evidence type="ECO:0000256" key="1">
    <source>
        <dbReference type="SAM" id="Phobius"/>
    </source>
</evidence>
<keyword evidence="3" id="KW-1185">Reference proteome</keyword>
<dbReference type="Proteomes" id="UP000308181">
    <property type="component" value="Unassembled WGS sequence"/>
</dbReference>